<accession>A0A3T0E6K2</accession>
<name>A0A3T0E6K2_9PROT</name>
<comment type="similarity">
    <text evidence="1">Belongs to the bacterial reverse transcriptase family.</text>
</comment>
<dbReference type="InterPro" id="IPR051083">
    <property type="entry name" value="GrpII_Intron_Splice-Mob/Def"/>
</dbReference>
<dbReference type="InterPro" id="IPR043502">
    <property type="entry name" value="DNA/RNA_pol_sf"/>
</dbReference>
<organism evidence="2 3">
    <name type="scientific">Glycocaulis alkaliphilus</name>
    <dbReference type="NCBI Taxonomy" id="1434191"/>
    <lineage>
        <taxon>Bacteria</taxon>
        <taxon>Pseudomonadati</taxon>
        <taxon>Pseudomonadota</taxon>
        <taxon>Alphaproteobacteria</taxon>
        <taxon>Maricaulales</taxon>
        <taxon>Maricaulaceae</taxon>
        <taxon>Glycocaulis</taxon>
    </lineage>
</organism>
<dbReference type="Pfam" id="PF00078">
    <property type="entry name" value="RVT_1"/>
    <property type="match status" value="1"/>
</dbReference>
<dbReference type="EMBL" id="CP018911">
    <property type="protein sequence ID" value="AZU02890.1"/>
    <property type="molecule type" value="Genomic_DNA"/>
</dbReference>
<dbReference type="PANTHER" id="PTHR34047:SF8">
    <property type="entry name" value="PROTEIN YKFC"/>
    <property type="match status" value="1"/>
</dbReference>
<reference evidence="2 3" key="1">
    <citation type="submission" date="2016-12" db="EMBL/GenBank/DDBJ databases">
        <title>The genome of dimorphic prosthecate Glycocaulis alkaliphilus 6b-8t, isolated from crude oil dictates its adaptability in petroleum environments.</title>
        <authorList>
            <person name="Wu X.-L."/>
            <person name="Geng S."/>
        </authorList>
    </citation>
    <scope>NUCLEOTIDE SEQUENCE [LARGE SCALE GENOMIC DNA]</scope>
    <source>
        <strain evidence="2 3">6B-8</strain>
    </source>
</reference>
<evidence type="ECO:0000313" key="2">
    <source>
        <dbReference type="EMBL" id="AZU02890.1"/>
    </source>
</evidence>
<sequence length="398" mass="45017">MNALQKNFSTKALADCYSRNRSKFRKAGSAGIDGVGLIDFDDELTENIADLSKQIISGAYVHKSLKAFAFLKSNGKVRWICVPTIRDRLVQRRVAEVILQGAHSKIRTEFGFGALKREGAEAERTATKVALALRQESPWVVKSDISAFFDELRRDSVKAAYRNVCRQRSLYALIDQVIDVEAVPRPGTPHKMNESGITRGRGLRQGMPLSPLLAHISLVALDNFLESRGIKFVRYVDDLVFFGVSKDEAVRAFEVAKSWLSERHLELPNIREGKTEICKPSQHVEFLGIDIYKAKNIYRMRIPSSKFDRLDGRFSEKSFLNLENPAHGEVLSALRFVSSARKSYSGVYRFLDNWPAFENKIRDYERRSIRIISKRLSDISTKRGGLSPEVLRAFGVAP</sequence>
<keyword evidence="3" id="KW-1185">Reference proteome</keyword>
<dbReference type="Proteomes" id="UP000286954">
    <property type="component" value="Chromosome"/>
</dbReference>
<dbReference type="InterPro" id="IPR000477">
    <property type="entry name" value="RT_dom"/>
</dbReference>
<evidence type="ECO:0000256" key="1">
    <source>
        <dbReference type="ARBA" id="ARBA00034120"/>
    </source>
</evidence>
<protein>
    <submittedName>
        <fullName evidence="2">Uncharacterized protein</fullName>
    </submittedName>
</protein>
<dbReference type="OrthoDB" id="9793236at2"/>
<proteinExistence type="inferred from homology"/>
<dbReference type="RefSeq" id="WP_127565335.1">
    <property type="nucleotide sequence ID" value="NZ_BMFB01000006.1"/>
</dbReference>
<evidence type="ECO:0000313" key="3">
    <source>
        <dbReference type="Proteomes" id="UP000286954"/>
    </source>
</evidence>
<dbReference type="AlphaFoldDB" id="A0A3T0E6K2"/>
<dbReference type="PROSITE" id="PS50878">
    <property type="entry name" value="RT_POL"/>
    <property type="match status" value="1"/>
</dbReference>
<dbReference type="KEGG" id="gak:X907_0342"/>
<dbReference type="PANTHER" id="PTHR34047">
    <property type="entry name" value="NUCLEAR INTRON MATURASE 1, MITOCHONDRIAL-RELATED"/>
    <property type="match status" value="1"/>
</dbReference>
<gene>
    <name evidence="2" type="ORF">X907_0342</name>
</gene>
<dbReference type="SUPFAM" id="SSF56672">
    <property type="entry name" value="DNA/RNA polymerases"/>
    <property type="match status" value="1"/>
</dbReference>